<dbReference type="Proteomes" id="UP000053268">
    <property type="component" value="Unassembled WGS sequence"/>
</dbReference>
<protein>
    <submittedName>
        <fullName evidence="2">Uncharacterized protein</fullName>
    </submittedName>
</protein>
<keyword evidence="3" id="KW-1185">Reference proteome</keyword>
<dbReference type="AlphaFoldDB" id="A0A194QF16"/>
<evidence type="ECO:0000313" key="3">
    <source>
        <dbReference type="Proteomes" id="UP000053268"/>
    </source>
</evidence>
<evidence type="ECO:0000313" key="2">
    <source>
        <dbReference type="EMBL" id="KPJ04067.1"/>
    </source>
</evidence>
<accession>A0A194QF16</accession>
<evidence type="ECO:0000256" key="1">
    <source>
        <dbReference type="SAM" id="MobiDB-lite"/>
    </source>
</evidence>
<proteinExistence type="predicted"/>
<gene>
    <name evidence="2" type="ORF">RR46_07826</name>
</gene>
<sequence>MEQSAVEIDNDQGMQVEEIRESNEISVPQEQTDQSQTMDQNVDAPGHVEATPERKESTVHASTSKDLKDVGEREIVDYLSVRNVLSDQNGLYEENITDDQEDVPDATILVVLEESTTNL</sequence>
<feature type="region of interest" description="Disordered" evidence="1">
    <location>
        <begin position="1"/>
        <end position="67"/>
    </location>
</feature>
<feature type="compositionally biased region" description="Polar residues" evidence="1">
    <location>
        <begin position="24"/>
        <end position="40"/>
    </location>
</feature>
<dbReference type="EMBL" id="KQ459053">
    <property type="protein sequence ID" value="KPJ04067.1"/>
    <property type="molecule type" value="Genomic_DNA"/>
</dbReference>
<reference evidence="2 3" key="1">
    <citation type="journal article" date="2015" name="Nat. Commun.">
        <title>Outbred genome sequencing and CRISPR/Cas9 gene editing in butterflies.</title>
        <authorList>
            <person name="Li X."/>
            <person name="Fan D."/>
            <person name="Zhang W."/>
            <person name="Liu G."/>
            <person name="Zhang L."/>
            <person name="Zhao L."/>
            <person name="Fang X."/>
            <person name="Chen L."/>
            <person name="Dong Y."/>
            <person name="Chen Y."/>
            <person name="Ding Y."/>
            <person name="Zhao R."/>
            <person name="Feng M."/>
            <person name="Zhu Y."/>
            <person name="Feng Y."/>
            <person name="Jiang X."/>
            <person name="Zhu D."/>
            <person name="Xiang H."/>
            <person name="Feng X."/>
            <person name="Li S."/>
            <person name="Wang J."/>
            <person name="Zhang G."/>
            <person name="Kronforst M.R."/>
            <person name="Wang W."/>
        </authorList>
    </citation>
    <scope>NUCLEOTIDE SEQUENCE [LARGE SCALE GENOMIC DNA]</scope>
    <source>
        <strain evidence="2">Ya'a_city_454_Px</strain>
        <tissue evidence="2">Whole body</tissue>
    </source>
</reference>
<name>A0A194QF16_PAPXU</name>
<organism evidence="2 3">
    <name type="scientific">Papilio xuthus</name>
    <name type="common">Asian swallowtail butterfly</name>
    <dbReference type="NCBI Taxonomy" id="66420"/>
    <lineage>
        <taxon>Eukaryota</taxon>
        <taxon>Metazoa</taxon>
        <taxon>Ecdysozoa</taxon>
        <taxon>Arthropoda</taxon>
        <taxon>Hexapoda</taxon>
        <taxon>Insecta</taxon>
        <taxon>Pterygota</taxon>
        <taxon>Neoptera</taxon>
        <taxon>Endopterygota</taxon>
        <taxon>Lepidoptera</taxon>
        <taxon>Glossata</taxon>
        <taxon>Ditrysia</taxon>
        <taxon>Papilionoidea</taxon>
        <taxon>Papilionidae</taxon>
        <taxon>Papilioninae</taxon>
        <taxon>Papilio</taxon>
    </lineage>
</organism>
<feature type="compositionally biased region" description="Basic and acidic residues" evidence="1">
    <location>
        <begin position="50"/>
        <end position="67"/>
    </location>
</feature>